<feature type="domain" description="EAL" evidence="2">
    <location>
        <begin position="405"/>
        <end position="658"/>
    </location>
</feature>
<dbReference type="SMART" id="SM00267">
    <property type="entry name" value="GGDEF"/>
    <property type="match status" value="1"/>
</dbReference>
<feature type="transmembrane region" description="Helical" evidence="1">
    <location>
        <begin position="26"/>
        <end position="45"/>
    </location>
</feature>
<dbReference type="EMBL" id="JACBZO010000001">
    <property type="protein sequence ID" value="NYI41233.1"/>
    <property type="molecule type" value="Genomic_DNA"/>
</dbReference>
<keyword evidence="5" id="KW-1185">Reference proteome</keyword>
<dbReference type="SUPFAM" id="SSF55073">
    <property type="entry name" value="Nucleotide cyclase"/>
    <property type="match status" value="1"/>
</dbReference>
<feature type="transmembrane region" description="Helical" evidence="1">
    <location>
        <begin position="197"/>
        <end position="215"/>
    </location>
</feature>
<dbReference type="InterPro" id="IPR035919">
    <property type="entry name" value="EAL_sf"/>
</dbReference>
<protein>
    <submittedName>
        <fullName evidence="4">Diguanylate cyclase (GGDEF)-like protein</fullName>
    </submittedName>
</protein>
<dbReference type="InterPro" id="IPR029787">
    <property type="entry name" value="Nucleotide_cyclase"/>
</dbReference>
<dbReference type="PROSITE" id="PS50883">
    <property type="entry name" value="EAL"/>
    <property type="match status" value="1"/>
</dbReference>
<dbReference type="InterPro" id="IPR001633">
    <property type="entry name" value="EAL_dom"/>
</dbReference>
<keyword evidence="1" id="KW-1133">Transmembrane helix</keyword>
<keyword evidence="1" id="KW-0812">Transmembrane</keyword>
<evidence type="ECO:0000259" key="2">
    <source>
        <dbReference type="PROSITE" id="PS50883"/>
    </source>
</evidence>
<keyword evidence="1" id="KW-0472">Membrane</keyword>
<evidence type="ECO:0000256" key="1">
    <source>
        <dbReference type="SAM" id="Phobius"/>
    </source>
</evidence>
<dbReference type="Pfam" id="PF00990">
    <property type="entry name" value="GGDEF"/>
    <property type="match status" value="1"/>
</dbReference>
<feature type="domain" description="GGDEF" evidence="3">
    <location>
        <begin position="264"/>
        <end position="396"/>
    </location>
</feature>
<organism evidence="4 5">
    <name type="scientific">Demequina lutea</name>
    <dbReference type="NCBI Taxonomy" id="431489"/>
    <lineage>
        <taxon>Bacteria</taxon>
        <taxon>Bacillati</taxon>
        <taxon>Actinomycetota</taxon>
        <taxon>Actinomycetes</taxon>
        <taxon>Micrococcales</taxon>
        <taxon>Demequinaceae</taxon>
        <taxon>Demequina</taxon>
    </lineage>
</organism>
<dbReference type="SUPFAM" id="SSF141868">
    <property type="entry name" value="EAL domain-like"/>
    <property type="match status" value="1"/>
</dbReference>
<dbReference type="Gene3D" id="3.20.20.450">
    <property type="entry name" value="EAL domain"/>
    <property type="match status" value="1"/>
</dbReference>
<dbReference type="Proteomes" id="UP000547973">
    <property type="component" value="Unassembled WGS sequence"/>
</dbReference>
<dbReference type="AlphaFoldDB" id="A0A7Z0CJT8"/>
<dbReference type="PANTHER" id="PTHR44757:SF2">
    <property type="entry name" value="BIOFILM ARCHITECTURE MAINTENANCE PROTEIN MBAA"/>
    <property type="match status" value="1"/>
</dbReference>
<dbReference type="CDD" id="cd01949">
    <property type="entry name" value="GGDEF"/>
    <property type="match status" value="1"/>
</dbReference>
<evidence type="ECO:0000313" key="5">
    <source>
        <dbReference type="Proteomes" id="UP000547973"/>
    </source>
</evidence>
<dbReference type="InterPro" id="IPR043128">
    <property type="entry name" value="Rev_trsase/Diguanyl_cyclase"/>
</dbReference>
<accession>A0A7Z0CJT8</accession>
<evidence type="ECO:0000313" key="4">
    <source>
        <dbReference type="EMBL" id="NYI41233.1"/>
    </source>
</evidence>
<dbReference type="InterPro" id="IPR000160">
    <property type="entry name" value="GGDEF_dom"/>
</dbReference>
<name>A0A7Z0CJT8_9MICO</name>
<dbReference type="SMART" id="SM00052">
    <property type="entry name" value="EAL"/>
    <property type="match status" value="1"/>
</dbReference>
<dbReference type="RefSeq" id="WP_062075035.1">
    <property type="nucleotide sequence ID" value="NZ_BBRC01000005.1"/>
</dbReference>
<dbReference type="InterPro" id="IPR052155">
    <property type="entry name" value="Biofilm_reg_signaling"/>
</dbReference>
<dbReference type="Gene3D" id="3.30.70.270">
    <property type="match status" value="1"/>
</dbReference>
<dbReference type="PROSITE" id="PS50887">
    <property type="entry name" value="GGDEF"/>
    <property type="match status" value="1"/>
</dbReference>
<comment type="caution">
    <text evidence="4">The sequence shown here is derived from an EMBL/GenBank/DDBJ whole genome shotgun (WGS) entry which is preliminary data.</text>
</comment>
<evidence type="ECO:0000259" key="3">
    <source>
        <dbReference type="PROSITE" id="PS50887"/>
    </source>
</evidence>
<gene>
    <name evidence="4" type="ORF">BKA03_001352</name>
</gene>
<dbReference type="Pfam" id="PF00563">
    <property type="entry name" value="EAL"/>
    <property type="match status" value="1"/>
</dbReference>
<proteinExistence type="predicted"/>
<sequence length="678" mass="72696">MGDVTSASQPSKRGRGSRLQARRNQWAIAGIVAVLISVSFFVVWSPQATAEAAARAANSSAVSDDFAQAAAAVAAEESLGRKYRLEPGPDVRARYESAAADALVALRQGRADGGKAEAELVDQVLVLHRSYLDSIDRMFAAVDRGDAADVLRIDAEEVDPSFEVIQRLVANEAVAEHAVAVASLDNLQRLEGLHRKLIPGVFLLGLVLVALLASVTRGYRTLLDSERAGALYDSLHDALTGLPNRTLLTDRLYRALEEGLHAGSTTGLLLIDLDRFKEVNDTFGHHYGDELLAKIGPRLRAHVRQGDTIARLGGDEFAVLLPGVGDRATAVVIADALQHALEVPFQVAGVDLDVEASIGIVLSGEHGDDTTTLLQRVDIAMYVAKAEHLGVFVYDPDADSHSPGKLALLGELRRAIENDELLLHFQPQVSIDTGEVTGAEALVRWQHPTRGLVYPDDFVPLAERTGLIGPLTGFVLNAAVIQAKAWSDAGQPLPVAVNLSVRNLSDEDLPRQVAALLKAHQLPASLLKLEVTESAIMFDPVGAARVLRQLADLGVEISIDDFGAGYTSLGQLKSLPVTEFKIDKSFVMNMNQDASDALIVHSVVDLGHHLGLTIVAEGVENPAALEQLAAYGCDNAQGYYLCRPVPVDAFDDWRSDYVEGIRLGAVPSTELETTANRA</sequence>
<dbReference type="NCBIfam" id="TIGR00254">
    <property type="entry name" value="GGDEF"/>
    <property type="match status" value="1"/>
</dbReference>
<dbReference type="PANTHER" id="PTHR44757">
    <property type="entry name" value="DIGUANYLATE CYCLASE DGCP"/>
    <property type="match status" value="1"/>
</dbReference>
<dbReference type="CDD" id="cd01948">
    <property type="entry name" value="EAL"/>
    <property type="match status" value="1"/>
</dbReference>
<reference evidence="4 5" key="1">
    <citation type="submission" date="2020-07" db="EMBL/GenBank/DDBJ databases">
        <title>Sequencing the genomes of 1000 actinobacteria strains.</title>
        <authorList>
            <person name="Klenk H.-P."/>
        </authorList>
    </citation>
    <scope>NUCLEOTIDE SEQUENCE [LARGE SCALE GENOMIC DNA]</scope>
    <source>
        <strain evidence="4 5">DSM 19970</strain>
    </source>
</reference>